<dbReference type="EMBL" id="JANIEX010000160">
    <property type="protein sequence ID" value="KAJ3572018.1"/>
    <property type="molecule type" value="Genomic_DNA"/>
</dbReference>
<evidence type="ECO:0000256" key="1">
    <source>
        <dbReference type="SAM" id="MobiDB-lite"/>
    </source>
</evidence>
<proteinExistence type="predicted"/>
<protein>
    <recommendedName>
        <fullName evidence="4">Protein kinase domain-containing protein</fullName>
    </recommendedName>
</protein>
<sequence>MSSLVIDSYIKLPQAVLDVLDEGEPVFHRVAIAPADKDAETEPSPTPTSSAASESALIVTNVSEIHSSDHTSVFKAKLDLPNADELIDVVLKITKIGGPRNDALWREYQRYEDLVKLQGTFIPRCYGLFQASLAEESDDEEDSDVVSCLVLEYDGEASAVELNKNPKEFNLSVIKVLEALHDAGFTHGSIHPSNILNKQGQPVLIDLEFVKSDHKCGRVASVTDSGLENKTGDFGCSEIYNAARKMDLWKKPAGQ</sequence>
<dbReference type="Proteomes" id="UP001213000">
    <property type="component" value="Unassembled WGS sequence"/>
</dbReference>
<reference evidence="2" key="1">
    <citation type="submission" date="2022-07" db="EMBL/GenBank/DDBJ databases">
        <title>Genome Sequence of Leucocoprinus birnbaumii.</title>
        <authorList>
            <person name="Buettner E."/>
        </authorList>
    </citation>
    <scope>NUCLEOTIDE SEQUENCE</scope>
    <source>
        <strain evidence="2">VT141</strain>
    </source>
</reference>
<evidence type="ECO:0000313" key="2">
    <source>
        <dbReference type="EMBL" id="KAJ3572018.1"/>
    </source>
</evidence>
<keyword evidence="3" id="KW-1185">Reference proteome</keyword>
<dbReference type="InterPro" id="IPR011009">
    <property type="entry name" value="Kinase-like_dom_sf"/>
</dbReference>
<feature type="region of interest" description="Disordered" evidence="1">
    <location>
        <begin position="33"/>
        <end position="53"/>
    </location>
</feature>
<dbReference type="PANTHER" id="PTHR37171:SF1">
    <property type="entry name" value="SERINE_THREONINE-PROTEIN KINASE YRZF-RELATED"/>
    <property type="match status" value="1"/>
</dbReference>
<evidence type="ECO:0000313" key="3">
    <source>
        <dbReference type="Proteomes" id="UP001213000"/>
    </source>
</evidence>
<dbReference type="AlphaFoldDB" id="A0AAD5YWH3"/>
<gene>
    <name evidence="2" type="ORF">NP233_g3363</name>
</gene>
<dbReference type="PANTHER" id="PTHR37171">
    <property type="entry name" value="SERINE/THREONINE-PROTEIN KINASE YRZF-RELATED"/>
    <property type="match status" value="1"/>
</dbReference>
<dbReference type="InterPro" id="IPR052396">
    <property type="entry name" value="Meiotic_Drive_Suppr_Kinase"/>
</dbReference>
<evidence type="ECO:0008006" key="4">
    <source>
        <dbReference type="Google" id="ProtNLM"/>
    </source>
</evidence>
<accession>A0AAD5YWH3</accession>
<dbReference type="Gene3D" id="1.10.510.10">
    <property type="entry name" value="Transferase(Phosphotransferase) domain 1"/>
    <property type="match status" value="1"/>
</dbReference>
<name>A0AAD5YWH3_9AGAR</name>
<comment type="caution">
    <text evidence="2">The sequence shown here is derived from an EMBL/GenBank/DDBJ whole genome shotgun (WGS) entry which is preliminary data.</text>
</comment>
<dbReference type="SUPFAM" id="SSF56112">
    <property type="entry name" value="Protein kinase-like (PK-like)"/>
    <property type="match status" value="1"/>
</dbReference>
<organism evidence="2 3">
    <name type="scientific">Leucocoprinus birnbaumii</name>
    <dbReference type="NCBI Taxonomy" id="56174"/>
    <lineage>
        <taxon>Eukaryota</taxon>
        <taxon>Fungi</taxon>
        <taxon>Dikarya</taxon>
        <taxon>Basidiomycota</taxon>
        <taxon>Agaricomycotina</taxon>
        <taxon>Agaricomycetes</taxon>
        <taxon>Agaricomycetidae</taxon>
        <taxon>Agaricales</taxon>
        <taxon>Agaricineae</taxon>
        <taxon>Agaricaceae</taxon>
        <taxon>Leucocoprinus</taxon>
    </lineage>
</organism>